<keyword evidence="1" id="KW-1133">Transmembrane helix</keyword>
<organism evidence="2 3">
    <name type="scientific">Peribacillus muralis</name>
    <dbReference type="NCBI Taxonomy" id="264697"/>
    <lineage>
        <taxon>Bacteria</taxon>
        <taxon>Bacillati</taxon>
        <taxon>Bacillota</taxon>
        <taxon>Bacilli</taxon>
        <taxon>Bacillales</taxon>
        <taxon>Bacillaceae</taxon>
        <taxon>Peribacillus</taxon>
    </lineage>
</organism>
<proteinExistence type="predicted"/>
<keyword evidence="3" id="KW-1185">Reference proteome</keyword>
<name>A0A1B3XW29_9BACI</name>
<protein>
    <submittedName>
        <fullName evidence="2">Uncharacterized protein</fullName>
    </submittedName>
</protein>
<dbReference type="KEGG" id="bmur:ABE28_023975"/>
<evidence type="ECO:0000256" key="1">
    <source>
        <dbReference type="SAM" id="Phobius"/>
    </source>
</evidence>
<keyword evidence="1" id="KW-0812">Transmembrane</keyword>
<evidence type="ECO:0000313" key="2">
    <source>
        <dbReference type="EMBL" id="AOH57410.1"/>
    </source>
</evidence>
<dbReference type="AlphaFoldDB" id="A0A1B3XW29"/>
<evidence type="ECO:0000313" key="3">
    <source>
        <dbReference type="Proteomes" id="UP000077926"/>
    </source>
</evidence>
<geneLocation type="plasmid" evidence="3">
    <name>pg25-68</name>
</geneLocation>
<feature type="transmembrane region" description="Helical" evidence="1">
    <location>
        <begin position="20"/>
        <end position="46"/>
    </location>
</feature>
<accession>A0A1B3XW29</accession>
<sequence length="70" mass="7906">MSYSSPAAIYDASSLVEDHAWFVVLLAVLMTFAFTLFAAMAAWCFFAKDRKFSGKWNWNRSGVSLNVECK</sequence>
<reference evidence="2 3" key="1">
    <citation type="submission" date="2016-08" db="EMBL/GenBank/DDBJ databases">
        <title>Complete genome sequence of Bacillus muralis G25-68, a strain with toxicity to nematodes.</title>
        <authorList>
            <person name="Zheng Z."/>
        </authorList>
    </citation>
    <scope>NUCLEOTIDE SEQUENCE [LARGE SCALE GENOMIC DNA]</scope>
    <source>
        <strain evidence="2 3">G25-68</strain>
        <plasmid evidence="3">pg25-68</plasmid>
    </source>
</reference>
<dbReference type="Proteomes" id="UP000077926">
    <property type="component" value="Plasmid pG25-68"/>
</dbReference>
<keyword evidence="2" id="KW-0614">Plasmid</keyword>
<gene>
    <name evidence="2" type="ORF">ABE28_023975</name>
</gene>
<keyword evidence="1" id="KW-0472">Membrane</keyword>
<dbReference type="EMBL" id="CP017081">
    <property type="protein sequence ID" value="AOH57410.1"/>
    <property type="molecule type" value="Genomic_DNA"/>
</dbReference>